<feature type="chain" id="PRO_5045046116" description="Surface antigen domain-containing protein" evidence="1">
    <location>
        <begin position="26"/>
        <end position="134"/>
    </location>
</feature>
<dbReference type="RefSeq" id="WP_184707309.1">
    <property type="nucleotide sequence ID" value="NZ_JACHKZ010000008.1"/>
</dbReference>
<evidence type="ECO:0008006" key="4">
    <source>
        <dbReference type="Google" id="ProtNLM"/>
    </source>
</evidence>
<reference evidence="2 3" key="1">
    <citation type="submission" date="2020-08" db="EMBL/GenBank/DDBJ databases">
        <title>Functional genomics of gut bacteria from endangered species of beetles.</title>
        <authorList>
            <person name="Carlos-Shanley C."/>
        </authorList>
    </citation>
    <scope>NUCLEOTIDE SEQUENCE [LARGE SCALE GENOMIC DNA]</scope>
    <source>
        <strain evidence="2 3">S00124</strain>
    </source>
</reference>
<dbReference type="EMBL" id="JACHKZ010000008">
    <property type="protein sequence ID" value="MBB6577645.1"/>
    <property type="molecule type" value="Genomic_DNA"/>
</dbReference>
<keyword evidence="1" id="KW-0732">Signal</keyword>
<gene>
    <name evidence="2" type="ORF">HNP33_001702</name>
</gene>
<name>A0ABR6REQ9_9BURK</name>
<evidence type="ECO:0000256" key="1">
    <source>
        <dbReference type="SAM" id="SignalP"/>
    </source>
</evidence>
<accession>A0ABR6REQ9</accession>
<proteinExistence type="predicted"/>
<protein>
    <recommendedName>
        <fullName evidence="4">Surface antigen domain-containing protein</fullName>
    </recommendedName>
</protein>
<organism evidence="2 3">
    <name type="scientific">Comamonas odontotermitis</name>
    <dbReference type="NCBI Taxonomy" id="379895"/>
    <lineage>
        <taxon>Bacteria</taxon>
        <taxon>Pseudomonadati</taxon>
        <taxon>Pseudomonadota</taxon>
        <taxon>Betaproteobacteria</taxon>
        <taxon>Burkholderiales</taxon>
        <taxon>Comamonadaceae</taxon>
        <taxon>Comamonas</taxon>
    </lineage>
</organism>
<sequence>MKKTTFYRNLVIAMGVAASSAQLYAQVAPAFFLNDTIIRNIPAKDLPSFRSALGSVLESPQDGVAKSWSSTSKVASKAIRVVLTPLQTAQTQSANTCRLVKADVARGSQSENWQFWFCKQGDGAWKASGSSTPR</sequence>
<comment type="caution">
    <text evidence="2">The sequence shown here is derived from an EMBL/GenBank/DDBJ whole genome shotgun (WGS) entry which is preliminary data.</text>
</comment>
<evidence type="ECO:0000313" key="2">
    <source>
        <dbReference type="EMBL" id="MBB6577645.1"/>
    </source>
</evidence>
<evidence type="ECO:0000313" key="3">
    <source>
        <dbReference type="Proteomes" id="UP000562492"/>
    </source>
</evidence>
<feature type="signal peptide" evidence="1">
    <location>
        <begin position="1"/>
        <end position="25"/>
    </location>
</feature>
<keyword evidence="3" id="KW-1185">Reference proteome</keyword>
<dbReference type="Proteomes" id="UP000562492">
    <property type="component" value="Unassembled WGS sequence"/>
</dbReference>